<dbReference type="NCBIfam" id="NF040999">
    <property type="entry name" value="pilin_ComGC"/>
    <property type="match status" value="1"/>
</dbReference>
<evidence type="ECO:0000256" key="5">
    <source>
        <dbReference type="ARBA" id="ARBA00022692"/>
    </source>
</evidence>
<name>A0ABW1URS0_9LACO</name>
<dbReference type="RefSeq" id="WP_125598430.1">
    <property type="nucleotide sequence ID" value="NZ_JBHSSM010000018.1"/>
</dbReference>
<evidence type="ECO:0000313" key="12">
    <source>
        <dbReference type="Proteomes" id="UP001596310"/>
    </source>
</evidence>
<dbReference type="InterPro" id="IPR012902">
    <property type="entry name" value="N_methyl_site"/>
</dbReference>
<dbReference type="NCBIfam" id="TIGR02532">
    <property type="entry name" value="IV_pilin_GFxxxE"/>
    <property type="match status" value="1"/>
</dbReference>
<proteinExistence type="inferred from homology"/>
<gene>
    <name evidence="11" type="primary">comGC</name>
    <name evidence="11" type="ORF">ACFQHW_08315</name>
</gene>
<organism evidence="11 12">
    <name type="scientific">Lapidilactobacillus achengensis</name>
    <dbReference type="NCBI Taxonomy" id="2486000"/>
    <lineage>
        <taxon>Bacteria</taxon>
        <taxon>Bacillati</taxon>
        <taxon>Bacillota</taxon>
        <taxon>Bacilli</taxon>
        <taxon>Lactobacillales</taxon>
        <taxon>Lactobacillaceae</taxon>
        <taxon>Lapidilactobacillus</taxon>
    </lineage>
</organism>
<keyword evidence="8" id="KW-0178">Competence</keyword>
<feature type="transmembrane region" description="Helical" evidence="10">
    <location>
        <begin position="20"/>
        <end position="38"/>
    </location>
</feature>
<reference evidence="12" key="1">
    <citation type="journal article" date="2019" name="Int. J. Syst. Evol. Microbiol.">
        <title>The Global Catalogue of Microorganisms (GCM) 10K type strain sequencing project: providing services to taxonomists for standard genome sequencing and annotation.</title>
        <authorList>
            <consortium name="The Broad Institute Genomics Platform"/>
            <consortium name="The Broad Institute Genome Sequencing Center for Infectious Disease"/>
            <person name="Wu L."/>
            <person name="Ma J."/>
        </authorList>
    </citation>
    <scope>NUCLEOTIDE SEQUENCE [LARGE SCALE GENOMIC DNA]</scope>
    <source>
        <strain evidence="12">CCM 8897</strain>
    </source>
</reference>
<dbReference type="PIRSF" id="PIRSF029928">
    <property type="entry name" value="Late_competence_ComGC"/>
    <property type="match status" value="1"/>
</dbReference>
<dbReference type="Proteomes" id="UP001596310">
    <property type="component" value="Unassembled WGS sequence"/>
</dbReference>
<keyword evidence="7 10" id="KW-0472">Membrane</keyword>
<keyword evidence="12" id="KW-1185">Reference proteome</keyword>
<comment type="caution">
    <text evidence="11">The sequence shown here is derived from an EMBL/GenBank/DDBJ whole genome shotgun (WGS) entry which is preliminary data.</text>
</comment>
<dbReference type="Gene3D" id="3.30.700.10">
    <property type="entry name" value="Glycoprotein, Type 4 Pilin"/>
    <property type="match status" value="1"/>
</dbReference>
<evidence type="ECO:0000256" key="2">
    <source>
        <dbReference type="ARBA" id="ARBA00004241"/>
    </source>
</evidence>
<dbReference type="EMBL" id="JBHSSM010000018">
    <property type="protein sequence ID" value="MFC6315562.1"/>
    <property type="molecule type" value="Genomic_DNA"/>
</dbReference>
<sequence>MKKMDLHLSRRQQKRSGFTLIEISLVLLIIGLLLLIMIPNLNQQKKMAEQRTDAAFVTNMNTQVTLYQNDEQEAPVSWSSLAKAGLISSKQQKKAEQMKLTIRTDESGNYCVETE</sequence>
<evidence type="ECO:0000256" key="1">
    <source>
        <dbReference type="ARBA" id="ARBA00004162"/>
    </source>
</evidence>
<comment type="similarity">
    <text evidence="9">Belongs to the ComGC family.</text>
</comment>
<keyword evidence="5 10" id="KW-0812">Transmembrane</keyword>
<evidence type="ECO:0000256" key="6">
    <source>
        <dbReference type="ARBA" id="ARBA00022989"/>
    </source>
</evidence>
<evidence type="ECO:0000256" key="8">
    <source>
        <dbReference type="ARBA" id="ARBA00023287"/>
    </source>
</evidence>
<dbReference type="InterPro" id="IPR016940">
    <property type="entry name" value="ComGC"/>
</dbReference>
<dbReference type="InterPro" id="IPR045584">
    <property type="entry name" value="Pilin-like"/>
</dbReference>
<comment type="subcellular location">
    <subcellularLocation>
        <location evidence="1">Cell membrane</location>
        <topology evidence="1">Single-pass membrane protein</topology>
    </subcellularLocation>
    <subcellularLocation>
        <location evidence="2">Cell surface</location>
    </subcellularLocation>
</comment>
<accession>A0ABW1URS0</accession>
<evidence type="ECO:0000256" key="10">
    <source>
        <dbReference type="SAM" id="Phobius"/>
    </source>
</evidence>
<keyword evidence="4" id="KW-0488">Methylation</keyword>
<protein>
    <submittedName>
        <fullName evidence="11">Competence type IV pilus major pilin ComGC</fullName>
    </submittedName>
</protein>
<evidence type="ECO:0000256" key="9">
    <source>
        <dbReference type="ARBA" id="ARBA00043982"/>
    </source>
</evidence>
<dbReference type="Pfam" id="PF07963">
    <property type="entry name" value="N_methyl"/>
    <property type="match status" value="1"/>
</dbReference>
<dbReference type="PROSITE" id="PS00409">
    <property type="entry name" value="PROKAR_NTER_METHYL"/>
    <property type="match status" value="1"/>
</dbReference>
<evidence type="ECO:0000256" key="3">
    <source>
        <dbReference type="ARBA" id="ARBA00022475"/>
    </source>
</evidence>
<evidence type="ECO:0000256" key="4">
    <source>
        <dbReference type="ARBA" id="ARBA00022481"/>
    </source>
</evidence>
<keyword evidence="3" id="KW-1003">Cell membrane</keyword>
<evidence type="ECO:0000256" key="7">
    <source>
        <dbReference type="ARBA" id="ARBA00023136"/>
    </source>
</evidence>
<dbReference type="SUPFAM" id="SSF54523">
    <property type="entry name" value="Pili subunits"/>
    <property type="match status" value="1"/>
</dbReference>
<evidence type="ECO:0000313" key="11">
    <source>
        <dbReference type="EMBL" id="MFC6315562.1"/>
    </source>
</evidence>
<keyword evidence="6 10" id="KW-1133">Transmembrane helix</keyword>